<feature type="non-terminal residue" evidence="2">
    <location>
        <position position="1"/>
    </location>
</feature>
<sequence>GVIYKSMAGWLAIQQGGRALFKANESFLMLMMMPSYLLLGWMIKKRMPN</sequence>
<evidence type="ECO:0000313" key="3">
    <source>
        <dbReference type="Proteomes" id="UP000595437"/>
    </source>
</evidence>
<proteinExistence type="predicted"/>
<protein>
    <submittedName>
        <fullName evidence="2">Uncharacterized protein</fullName>
    </submittedName>
</protein>
<name>A0A7T8QWT6_CALRO</name>
<dbReference type="AlphaFoldDB" id="A0A7T8QWT6"/>
<keyword evidence="1" id="KW-0472">Membrane</keyword>
<reference evidence="3" key="1">
    <citation type="submission" date="2021-01" db="EMBL/GenBank/DDBJ databases">
        <title>Caligus Genome Assembly.</title>
        <authorList>
            <person name="Gallardo-Escarate C."/>
        </authorList>
    </citation>
    <scope>NUCLEOTIDE SEQUENCE [LARGE SCALE GENOMIC DNA]</scope>
</reference>
<organism evidence="2 3">
    <name type="scientific">Caligus rogercresseyi</name>
    <name type="common">Sea louse</name>
    <dbReference type="NCBI Taxonomy" id="217165"/>
    <lineage>
        <taxon>Eukaryota</taxon>
        <taxon>Metazoa</taxon>
        <taxon>Ecdysozoa</taxon>
        <taxon>Arthropoda</taxon>
        <taxon>Crustacea</taxon>
        <taxon>Multicrustacea</taxon>
        <taxon>Hexanauplia</taxon>
        <taxon>Copepoda</taxon>
        <taxon>Siphonostomatoida</taxon>
        <taxon>Caligidae</taxon>
        <taxon>Caligus</taxon>
    </lineage>
</organism>
<accession>A0A7T8QWT6</accession>
<evidence type="ECO:0000256" key="1">
    <source>
        <dbReference type="SAM" id="Phobius"/>
    </source>
</evidence>
<dbReference type="Proteomes" id="UP000595437">
    <property type="component" value="Chromosome 2"/>
</dbReference>
<evidence type="ECO:0000313" key="2">
    <source>
        <dbReference type="EMBL" id="QQP57952.1"/>
    </source>
</evidence>
<gene>
    <name evidence="2" type="ORF">FKW44_003116</name>
</gene>
<feature type="transmembrane region" description="Helical" evidence="1">
    <location>
        <begin position="26"/>
        <end position="43"/>
    </location>
</feature>
<keyword evidence="1" id="KW-0812">Transmembrane</keyword>
<keyword evidence="1" id="KW-1133">Transmembrane helix</keyword>
<dbReference type="EMBL" id="CP045891">
    <property type="protein sequence ID" value="QQP57952.1"/>
    <property type="molecule type" value="Genomic_DNA"/>
</dbReference>
<keyword evidence="3" id="KW-1185">Reference proteome</keyword>